<dbReference type="EMBL" id="CP141531">
    <property type="protein sequence ID" value="WRO07059.1"/>
    <property type="molecule type" value="Genomic_DNA"/>
</dbReference>
<dbReference type="Gene3D" id="3.40.50.10140">
    <property type="entry name" value="Toll/interleukin-1 receptor homology (TIR) domain"/>
    <property type="match status" value="1"/>
</dbReference>
<proteinExistence type="predicted"/>
<evidence type="ECO:0000313" key="4">
    <source>
        <dbReference type="Proteomes" id="UP001327986"/>
    </source>
</evidence>
<dbReference type="AlphaFoldDB" id="A0AB38Z8Y2"/>
<dbReference type="InterPro" id="IPR035897">
    <property type="entry name" value="Toll_tir_struct_dom_sf"/>
</dbReference>
<dbReference type="SUPFAM" id="SSF52200">
    <property type="entry name" value="Toll/Interleukin receptor TIR domain"/>
    <property type="match status" value="1"/>
</dbReference>
<feature type="domain" description="Anti-bacteriophage protein A/HamA C-terminal" evidence="1">
    <location>
        <begin position="211"/>
        <end position="492"/>
    </location>
</feature>
<dbReference type="Pfam" id="PF13676">
    <property type="entry name" value="TIR_2"/>
    <property type="match status" value="1"/>
</dbReference>
<organism evidence="3 4">
    <name type="scientific">Dehalococcoides mccartyi</name>
    <dbReference type="NCBI Taxonomy" id="61435"/>
    <lineage>
        <taxon>Bacteria</taxon>
        <taxon>Bacillati</taxon>
        <taxon>Chloroflexota</taxon>
        <taxon>Dehalococcoidia</taxon>
        <taxon>Dehalococcoidales</taxon>
        <taxon>Dehalococcoidaceae</taxon>
        <taxon>Dehalococcoides</taxon>
    </lineage>
</organism>
<dbReference type="InterPro" id="IPR014976">
    <property type="entry name" value="AbpA_HamA_C"/>
</dbReference>
<accession>A0AB38Z8Y2</accession>
<evidence type="ECO:0000259" key="1">
    <source>
        <dbReference type="Pfam" id="PF08878"/>
    </source>
</evidence>
<protein>
    <submittedName>
        <fullName evidence="3">Hachiman antiphage defense system protein HamA</fullName>
    </submittedName>
</protein>
<dbReference type="RefSeq" id="WP_324664599.1">
    <property type="nucleotide sequence ID" value="NZ_CP141531.1"/>
</dbReference>
<evidence type="ECO:0000313" key="3">
    <source>
        <dbReference type="EMBL" id="WRO07059.1"/>
    </source>
</evidence>
<gene>
    <name evidence="3" type="ORF">VLL09_06625</name>
</gene>
<feature type="domain" description="TIR" evidence="2">
    <location>
        <begin position="5"/>
        <end position="118"/>
    </location>
</feature>
<sequence>MMSLFISYNREQKDFADKIESSVCKVCPVLRDTIDIAPWDSIEEFMRRIRQAEYAVLLISDEYLKSINCMYEACQLYRDTNWKSRRMYVVLGNADQNVYTVANHEQYIQYWQGKKNALEEQKNRLPGESIDSITAEIKRVSEILLLLGEFLKDIRDTNNPQPKNTEEAIGAIIDFIATKPISKGVPSNDETSKTSNVLKKSLVDAGFNGIFAEVSHDEVLSLINPHQLRLFQLGVVDNAFTFDALKRFLLINIGQYIYSRERIQKFMDDNEITLIGLKAVELLRDRCNGDLSWLGDELGDLMLYIFLEQILDAPKVFSKFDLPSDGKLVPGSSGVHLLQPDKAIPSYQMVFGKSRIVGDPRDAIDAAFVTLEAIKNDTSREMRLVENTAFDKQFKPEVAEHLKSLILPTKGQSATHDTAFGVFLGYSLGLEADTKSREQFRAELEQKMQLDIKNHVTYIADKIKAAKMERYSFYFYFLPFNKADGEKQSIMSSLLGLKGGA</sequence>
<name>A0AB38Z8Y2_9CHLR</name>
<dbReference type="Pfam" id="PF08878">
    <property type="entry name" value="HamA"/>
    <property type="match status" value="1"/>
</dbReference>
<dbReference type="InterPro" id="IPR000157">
    <property type="entry name" value="TIR_dom"/>
</dbReference>
<dbReference type="Proteomes" id="UP001327986">
    <property type="component" value="Chromosome"/>
</dbReference>
<dbReference type="GO" id="GO:0007165">
    <property type="term" value="P:signal transduction"/>
    <property type="evidence" value="ECO:0007669"/>
    <property type="project" value="InterPro"/>
</dbReference>
<reference evidence="3" key="1">
    <citation type="submission" date="2023-12" db="EMBL/GenBank/DDBJ databases">
        <title>Isolation of organohalide respiring bacteria Dehalococcoides mccartyi strain GPTCE1 in groundwater collected near a chemical plant in Suzhou, China.</title>
        <authorList>
            <person name="Liu G."/>
        </authorList>
    </citation>
    <scope>NUCLEOTIDE SEQUENCE</scope>
    <source>
        <strain evidence="3">GPTCE1</strain>
    </source>
</reference>
<evidence type="ECO:0000259" key="2">
    <source>
        <dbReference type="Pfam" id="PF13676"/>
    </source>
</evidence>